<dbReference type="KEGG" id="rhd:R2APBS1_0519"/>
<reference evidence="1 2" key="1">
    <citation type="submission" date="2012-04" db="EMBL/GenBank/DDBJ databases">
        <title>Complete genome of Rhodanobacter sp. 2APBS1.</title>
        <authorList>
            <consortium name="US DOE Joint Genome Institute"/>
            <person name="Huntemann M."/>
            <person name="Wei C.-L."/>
            <person name="Han J."/>
            <person name="Detter J.C."/>
            <person name="Han C."/>
            <person name="Tapia R."/>
            <person name="Munk A.C.C."/>
            <person name="Chen A."/>
            <person name="Krypides N."/>
            <person name="Mavromatis K."/>
            <person name="Markowitz V."/>
            <person name="Szeto E."/>
            <person name="Ivanova N."/>
            <person name="Mikhailova N."/>
            <person name="Ovchinnikova G."/>
            <person name="Pagani I."/>
            <person name="Pati A."/>
            <person name="Goodwin L."/>
            <person name="Peters L."/>
            <person name="Pitluck S."/>
            <person name="Woyke T."/>
            <person name="Prakash O."/>
            <person name="Elkins J."/>
            <person name="Brown S."/>
            <person name="Palumbo A."/>
            <person name="Hemme C."/>
            <person name="Zhou J."/>
            <person name="Watson D."/>
            <person name="Jardine P."/>
            <person name="Kostka J."/>
            <person name="Green S."/>
        </authorList>
    </citation>
    <scope>NUCLEOTIDE SEQUENCE [LARGE SCALE GENOMIC DNA]</scope>
    <source>
        <strain evidence="1 2">2APBS1</strain>
    </source>
</reference>
<protein>
    <submittedName>
        <fullName evidence="1">Uncharacterized protein</fullName>
    </submittedName>
</protein>
<evidence type="ECO:0000313" key="2">
    <source>
        <dbReference type="Proteomes" id="UP000011859"/>
    </source>
</evidence>
<dbReference type="OrthoDB" id="5958102at2"/>
<name>M4NDY3_9GAMM</name>
<proteinExistence type="predicted"/>
<keyword evidence="2" id="KW-1185">Reference proteome</keyword>
<organism evidence="1 2">
    <name type="scientific">Rhodanobacter denitrificans</name>
    <dbReference type="NCBI Taxonomy" id="666685"/>
    <lineage>
        <taxon>Bacteria</taxon>
        <taxon>Pseudomonadati</taxon>
        <taxon>Pseudomonadota</taxon>
        <taxon>Gammaproteobacteria</taxon>
        <taxon>Lysobacterales</taxon>
        <taxon>Rhodanobacteraceae</taxon>
        <taxon>Rhodanobacter</taxon>
    </lineage>
</organism>
<gene>
    <name evidence="1" type="ORF">R2APBS1_0519</name>
</gene>
<accession>M4NDY3</accession>
<dbReference type="EMBL" id="CP003470">
    <property type="protein sequence ID" value="AGG87688.1"/>
    <property type="molecule type" value="Genomic_DNA"/>
</dbReference>
<dbReference type="AlphaFoldDB" id="M4NDY3"/>
<dbReference type="HOGENOM" id="CLU_191530_0_0_6"/>
<evidence type="ECO:0000313" key="1">
    <source>
        <dbReference type="EMBL" id="AGG87688.1"/>
    </source>
</evidence>
<sequence>MRMVLSIKESRHGLWRICSGEAVLYDKLRFTHAIRLARGLAREEHANSGRTVSVEMACAEFTITLAHYAGVASPQRVAA</sequence>
<dbReference type="Proteomes" id="UP000011859">
    <property type="component" value="Chromosome"/>
</dbReference>
<dbReference type="RefSeq" id="WP_015446744.1">
    <property type="nucleotide sequence ID" value="NC_020541.1"/>
</dbReference>